<dbReference type="PANTHER" id="PTHR13191">
    <property type="entry name" value="RIBOSOMAL RNA PROCESSING PROTEIN 7-RELATED"/>
    <property type="match status" value="1"/>
</dbReference>
<dbReference type="GO" id="GO:0034456">
    <property type="term" value="C:UTP-C complex"/>
    <property type="evidence" value="ECO:0007669"/>
    <property type="project" value="TreeGrafter"/>
</dbReference>
<organism evidence="5 6">
    <name type="scientific">Emergomyces africanus</name>
    <dbReference type="NCBI Taxonomy" id="1955775"/>
    <lineage>
        <taxon>Eukaryota</taxon>
        <taxon>Fungi</taxon>
        <taxon>Dikarya</taxon>
        <taxon>Ascomycota</taxon>
        <taxon>Pezizomycotina</taxon>
        <taxon>Eurotiomycetes</taxon>
        <taxon>Eurotiomycetidae</taxon>
        <taxon>Onygenales</taxon>
        <taxon>Ajellomycetaceae</taxon>
        <taxon>Emergomyces</taxon>
    </lineage>
</organism>
<accession>A0A1B7NNY0</accession>
<reference evidence="5 6" key="1">
    <citation type="submission" date="2015-07" db="EMBL/GenBank/DDBJ databases">
        <title>Emmonsia species relationships and genome sequence.</title>
        <authorList>
            <person name="Cuomo C.A."/>
            <person name="Schwartz I.S."/>
            <person name="Kenyon C."/>
            <person name="de Hoog G.S."/>
            <person name="Govender N.P."/>
            <person name="Botha A."/>
            <person name="Moreno L."/>
            <person name="de Vries M."/>
            <person name="Munoz J.F."/>
            <person name="Stielow J.B."/>
        </authorList>
    </citation>
    <scope>NUCLEOTIDE SEQUENCE [LARGE SCALE GENOMIC DNA]</scope>
    <source>
        <strain evidence="5 6">CBS 136260</strain>
    </source>
</reference>
<dbReference type="EMBL" id="LGUA01001467">
    <property type="protein sequence ID" value="OAX78521.1"/>
    <property type="molecule type" value="Genomic_DNA"/>
</dbReference>
<evidence type="ECO:0000256" key="2">
    <source>
        <dbReference type="SAM" id="MobiDB-lite"/>
    </source>
</evidence>
<dbReference type="Pfam" id="PF12923">
    <property type="entry name" value="RRP7"/>
    <property type="match status" value="1"/>
</dbReference>
<dbReference type="GO" id="GO:0032545">
    <property type="term" value="C:CURI complex"/>
    <property type="evidence" value="ECO:0007669"/>
    <property type="project" value="TreeGrafter"/>
</dbReference>
<dbReference type="Proteomes" id="UP000091918">
    <property type="component" value="Unassembled WGS sequence"/>
</dbReference>
<dbReference type="GO" id="GO:0006364">
    <property type="term" value="P:rRNA processing"/>
    <property type="evidence" value="ECO:0007669"/>
    <property type="project" value="TreeGrafter"/>
</dbReference>
<dbReference type="InterPro" id="IPR031349">
    <property type="entry name" value="Tfb6"/>
</dbReference>
<evidence type="ECO:0000313" key="5">
    <source>
        <dbReference type="EMBL" id="OAX78521.1"/>
    </source>
</evidence>
<protein>
    <recommendedName>
        <fullName evidence="7">Ribosomal RNA-processing protein 7</fullName>
    </recommendedName>
</protein>
<dbReference type="AlphaFoldDB" id="A0A1B7NNY0"/>
<evidence type="ECO:0000256" key="1">
    <source>
        <dbReference type="ARBA" id="ARBA00006110"/>
    </source>
</evidence>
<comment type="caution">
    <text evidence="5">The sequence shown here is derived from an EMBL/GenBank/DDBJ whole genome shotgun (WGS) entry which is preliminary data.</text>
</comment>
<dbReference type="Pfam" id="PF17799">
    <property type="entry name" value="RRM_Rrp7"/>
    <property type="match status" value="1"/>
</dbReference>
<feature type="domain" description="Ribosomal RNA-processing protein 7 C-terminal" evidence="3">
    <location>
        <begin position="197"/>
        <end position="311"/>
    </location>
</feature>
<feature type="compositionally biased region" description="Low complexity" evidence="2">
    <location>
        <begin position="337"/>
        <end position="348"/>
    </location>
</feature>
<feature type="region of interest" description="Disordered" evidence="2">
    <location>
        <begin position="320"/>
        <end position="363"/>
    </location>
</feature>
<keyword evidence="6" id="KW-1185">Reference proteome</keyword>
<feature type="region of interest" description="Disordered" evidence="2">
    <location>
        <begin position="89"/>
        <end position="118"/>
    </location>
</feature>
<dbReference type="InterPro" id="IPR040446">
    <property type="entry name" value="RRP7"/>
</dbReference>
<dbReference type="Pfam" id="PF17110">
    <property type="entry name" value="TFB6"/>
    <property type="match status" value="1"/>
</dbReference>
<comment type="similarity">
    <text evidence="1">Belongs to the RRP7 family.</text>
</comment>
<dbReference type="OrthoDB" id="5390at2759"/>
<dbReference type="GO" id="GO:0000028">
    <property type="term" value="P:ribosomal small subunit assembly"/>
    <property type="evidence" value="ECO:0007669"/>
    <property type="project" value="TreeGrafter"/>
</dbReference>
<sequence>MAPKPHFPLSISGYSVLPIELPPVPSFPNPATHYLYLHPHEPRVPDPDSSRSLFIVNVPVTTTETHLRHLFGGQLSSGRVERVEFHDTAAKRPLTIPSQTTTTAVTNPKKRKRETTEELQVELDTAKLPRTWDRELHTSGAHAIVVFVDRPSMEASLKAAKKAAKNRTKIVWGQGIIEEERRFPALGIERYKSHNKLRYPARAELLRTVNDYMTIFGRFEEARLREATRGAEVPDEDGFVTVTRGPKINNVAREEEMKLLMEKHKEKSKGLEDFYRFQLREKRKGRQNELLRKFEEDKKKVEEMRRRRGKVRTGDGIRIRSRGRGRIHGPSLPSPPSSSIYSTSTITPNLPQQRRQSLRPGSAKETTVINFVDSHILAINRRHAKKFSSAFANESEEADRGYENFREVVKDIEAIIDVLWVSGTPSLQIPYLISLAGLLNTYLPDFPLRTYHNNPRAFRNTLNPDLLRHRYHTILAFETWQGVSGLQIFS</sequence>
<dbReference type="InterPro" id="IPR024326">
    <property type="entry name" value="RRP7_C"/>
</dbReference>
<gene>
    <name evidence="5" type="ORF">ACJ72_07169</name>
</gene>
<dbReference type="STRING" id="1658172.A0A1B7NNY0"/>
<dbReference type="CDD" id="cd12293">
    <property type="entry name" value="dRRM_Rrp7p"/>
    <property type="match status" value="1"/>
</dbReference>
<evidence type="ECO:0000259" key="4">
    <source>
        <dbReference type="Pfam" id="PF17799"/>
    </source>
</evidence>
<name>A0A1B7NNY0_9EURO</name>
<evidence type="ECO:0008006" key="7">
    <source>
        <dbReference type="Google" id="ProtNLM"/>
    </source>
</evidence>
<dbReference type="PANTHER" id="PTHR13191:SF0">
    <property type="entry name" value="RIBOSOMAL RNA-PROCESSING PROTEIN 7 HOMOLOG A-RELATED"/>
    <property type="match status" value="1"/>
</dbReference>
<proteinExistence type="inferred from homology"/>
<evidence type="ECO:0000259" key="3">
    <source>
        <dbReference type="Pfam" id="PF12923"/>
    </source>
</evidence>
<evidence type="ECO:0000313" key="6">
    <source>
        <dbReference type="Proteomes" id="UP000091918"/>
    </source>
</evidence>
<feature type="domain" description="Rrp7 RRM-like N-terminal" evidence="4">
    <location>
        <begin position="10"/>
        <end position="193"/>
    </location>
</feature>
<dbReference type="Gene3D" id="6.10.250.1770">
    <property type="match status" value="1"/>
</dbReference>
<dbReference type="InterPro" id="IPR040447">
    <property type="entry name" value="RRM_Rrp7"/>
</dbReference>
<feature type="compositionally biased region" description="Polar residues" evidence="2">
    <location>
        <begin position="96"/>
        <end position="106"/>
    </location>
</feature>
<dbReference type="CDD" id="cd12950">
    <property type="entry name" value="RRP7_Rrp7p"/>
    <property type="match status" value="1"/>
</dbReference>